<dbReference type="PANTHER" id="PTHR34820">
    <property type="entry name" value="INNER MEMBRANE PROTEIN YEBZ"/>
    <property type="match status" value="1"/>
</dbReference>
<feature type="transmembrane region" description="Helical" evidence="6">
    <location>
        <begin position="57"/>
        <end position="79"/>
    </location>
</feature>
<dbReference type="Pfam" id="PF05425">
    <property type="entry name" value="CopD"/>
    <property type="match status" value="1"/>
</dbReference>
<dbReference type="PANTHER" id="PTHR34820:SF4">
    <property type="entry name" value="INNER MEMBRANE PROTEIN YEBZ"/>
    <property type="match status" value="1"/>
</dbReference>
<dbReference type="InterPro" id="IPR008457">
    <property type="entry name" value="Cu-R_CopD_dom"/>
</dbReference>
<evidence type="ECO:0000259" key="7">
    <source>
        <dbReference type="Pfam" id="PF05425"/>
    </source>
</evidence>
<evidence type="ECO:0000256" key="3">
    <source>
        <dbReference type="ARBA" id="ARBA00022692"/>
    </source>
</evidence>
<comment type="subcellular location">
    <subcellularLocation>
        <location evidence="1">Cell membrane</location>
        <topology evidence="1">Multi-pass membrane protein</topology>
    </subcellularLocation>
</comment>
<protein>
    <submittedName>
        <fullName evidence="8">CopD family protein</fullName>
    </submittedName>
</protein>
<evidence type="ECO:0000256" key="4">
    <source>
        <dbReference type="ARBA" id="ARBA00022989"/>
    </source>
</evidence>
<reference evidence="8 9" key="1">
    <citation type="submission" date="2022-06" db="EMBL/GenBank/DDBJ databases">
        <title>Endosaccharibacter gen. nov., sp. nov., endophytic bacteria isolated from sugarcane.</title>
        <authorList>
            <person name="Pitiwittayakul N."/>
            <person name="Yukphan P."/>
            <person name="Charoenyingcharoen P."/>
            <person name="Tanasupawat S."/>
        </authorList>
    </citation>
    <scope>NUCLEOTIDE SEQUENCE [LARGE SCALE GENOMIC DNA]</scope>
    <source>
        <strain evidence="8 9">KSS8</strain>
    </source>
</reference>
<evidence type="ECO:0000313" key="9">
    <source>
        <dbReference type="Proteomes" id="UP001524587"/>
    </source>
</evidence>
<keyword evidence="3 6" id="KW-0812">Transmembrane</keyword>
<feature type="transmembrane region" description="Helical" evidence="6">
    <location>
        <begin position="91"/>
        <end position="112"/>
    </location>
</feature>
<name>A0ABT1WCW6_9PROT</name>
<feature type="transmembrane region" description="Helical" evidence="6">
    <location>
        <begin position="436"/>
        <end position="453"/>
    </location>
</feature>
<feature type="transmembrane region" description="Helical" evidence="6">
    <location>
        <begin position="158"/>
        <end position="178"/>
    </location>
</feature>
<accession>A0ABT1WCW6</accession>
<sequence length="549" mass="59129">MSLLVDLFGYLSIVLHGLTIVAQSMALGGVLFLVLLARPFAPELAGGAVILRRIRRLTFWSAVAMAVVEALGNGLQVAVLMSTVDLSFLDVMQANFAVAALVKIACAVAIALATMQDGIRVPGAALLALVAVELAAATSTTHAAARLESSVLLLVVEWLHQLGAAIWIGGIPSFLLALDQIKDGAGWRLVGARFSRMSMAGVACILFSGVTMFAVYIGSLPAFYGTAYGVMVGAKIALFIGLLALGLGNFLVTERLRRDPTASVVRMKRFAEVEIGLGFSIFFAAASLTSVPPAVDLTQDRVTWHEIVERNAPAWPRLRSPDHDALAIPALQAKIDAEAAQEHHAASPAFVPGDGTLPPRNADDIAWSEYNHHWAGLFVIAIGVLVMLAHAGVRPARHWPLVFLALALFLLLRSDPEVWPLGQEDFMAAFRDVEVVQHRIFVVLILVFAAFEWSVQTGRLRSQRAALVFPLMVAFGGALLLTHSHQIANVKDAELIELTHTPLAIAGIAAGWGRWLELRLPGRGGRIAGWVWPVCFVMVGVILLWYREA</sequence>
<keyword evidence="4 6" id="KW-1133">Transmembrane helix</keyword>
<keyword evidence="9" id="KW-1185">Reference proteome</keyword>
<evidence type="ECO:0000256" key="6">
    <source>
        <dbReference type="SAM" id="Phobius"/>
    </source>
</evidence>
<feature type="transmembrane region" description="Helical" evidence="6">
    <location>
        <begin position="119"/>
        <end position="138"/>
    </location>
</feature>
<organism evidence="8 9">
    <name type="scientific">Endosaccharibacter trunci</name>
    <dbReference type="NCBI Taxonomy" id="2812733"/>
    <lineage>
        <taxon>Bacteria</taxon>
        <taxon>Pseudomonadati</taxon>
        <taxon>Pseudomonadota</taxon>
        <taxon>Alphaproteobacteria</taxon>
        <taxon>Acetobacterales</taxon>
        <taxon>Acetobacteraceae</taxon>
        <taxon>Endosaccharibacter</taxon>
    </lineage>
</organism>
<evidence type="ECO:0000256" key="1">
    <source>
        <dbReference type="ARBA" id="ARBA00004651"/>
    </source>
</evidence>
<feature type="transmembrane region" description="Helical" evidence="6">
    <location>
        <begin position="230"/>
        <end position="252"/>
    </location>
</feature>
<comment type="caution">
    <text evidence="8">The sequence shown here is derived from an EMBL/GenBank/DDBJ whole genome shotgun (WGS) entry which is preliminary data.</text>
</comment>
<feature type="transmembrane region" description="Helical" evidence="6">
    <location>
        <begin position="399"/>
        <end position="416"/>
    </location>
</feature>
<proteinExistence type="predicted"/>
<gene>
    <name evidence="8" type="ORF">NFI95_14480</name>
</gene>
<keyword evidence="5 6" id="KW-0472">Membrane</keyword>
<feature type="transmembrane region" description="Helical" evidence="6">
    <location>
        <begin position="527"/>
        <end position="546"/>
    </location>
</feature>
<feature type="transmembrane region" description="Helical" evidence="6">
    <location>
        <begin position="13"/>
        <end position="36"/>
    </location>
</feature>
<dbReference type="InterPro" id="IPR032694">
    <property type="entry name" value="CopC/D"/>
</dbReference>
<dbReference type="RefSeq" id="WP_422865135.1">
    <property type="nucleotide sequence ID" value="NZ_JAMSKV010000014.1"/>
</dbReference>
<evidence type="ECO:0000256" key="2">
    <source>
        <dbReference type="ARBA" id="ARBA00022475"/>
    </source>
</evidence>
<dbReference type="Proteomes" id="UP001524587">
    <property type="component" value="Unassembled WGS sequence"/>
</dbReference>
<evidence type="ECO:0000313" key="8">
    <source>
        <dbReference type="EMBL" id="MCQ8279648.1"/>
    </source>
</evidence>
<feature type="domain" description="Copper resistance protein D" evidence="7">
    <location>
        <begin position="192"/>
        <end position="288"/>
    </location>
</feature>
<feature type="transmembrane region" description="Helical" evidence="6">
    <location>
        <begin position="465"/>
        <end position="483"/>
    </location>
</feature>
<evidence type="ECO:0000256" key="5">
    <source>
        <dbReference type="ARBA" id="ARBA00023136"/>
    </source>
</evidence>
<dbReference type="EMBL" id="JAMSKV010000014">
    <property type="protein sequence ID" value="MCQ8279648.1"/>
    <property type="molecule type" value="Genomic_DNA"/>
</dbReference>
<feature type="transmembrane region" description="Helical" evidence="6">
    <location>
        <begin position="374"/>
        <end position="392"/>
    </location>
</feature>
<feature type="transmembrane region" description="Helical" evidence="6">
    <location>
        <begin position="273"/>
        <end position="295"/>
    </location>
</feature>
<keyword evidence="2" id="KW-1003">Cell membrane</keyword>
<feature type="transmembrane region" description="Helical" evidence="6">
    <location>
        <begin position="199"/>
        <end position="224"/>
    </location>
</feature>